<comment type="caution">
    <text evidence="1">The sequence shown here is derived from an EMBL/GenBank/DDBJ whole genome shotgun (WGS) entry which is preliminary data.</text>
</comment>
<reference evidence="1" key="1">
    <citation type="submission" date="2020-10" db="EMBL/GenBank/DDBJ databases">
        <authorList>
            <person name="Gilroy R."/>
        </authorList>
    </citation>
    <scope>NUCLEOTIDE SEQUENCE</scope>
    <source>
        <strain evidence="1">B1-20833</strain>
    </source>
</reference>
<proteinExistence type="predicted"/>
<organism evidence="1 2">
    <name type="scientific">Candidatus Cryptobacteroides intestinavium</name>
    <dbReference type="NCBI Taxonomy" id="2840766"/>
    <lineage>
        <taxon>Bacteria</taxon>
        <taxon>Pseudomonadati</taxon>
        <taxon>Bacteroidota</taxon>
        <taxon>Bacteroidia</taxon>
        <taxon>Bacteroidales</taxon>
        <taxon>Candidatus Cryptobacteroides</taxon>
    </lineage>
</organism>
<protein>
    <submittedName>
        <fullName evidence="1">Uncharacterized protein</fullName>
    </submittedName>
</protein>
<name>A0A9D9HEQ3_9BACT</name>
<dbReference type="EMBL" id="JADIMI010000011">
    <property type="protein sequence ID" value="MBO8451470.1"/>
    <property type="molecule type" value="Genomic_DNA"/>
</dbReference>
<sequence length="95" mass="11219">MNLRDIKKDIEFFIEEFLDDCALFIGLNPEKNSDEINKIIDEAVDLYNDLKNKINHPEGTKRSYYNAIRQEMFDKLDSLSERLSETITRLTSEDK</sequence>
<dbReference type="AlphaFoldDB" id="A0A9D9HEQ3"/>
<accession>A0A9D9HEQ3</accession>
<dbReference type="Proteomes" id="UP000823661">
    <property type="component" value="Unassembled WGS sequence"/>
</dbReference>
<reference evidence="1" key="2">
    <citation type="journal article" date="2021" name="PeerJ">
        <title>Extensive microbial diversity within the chicken gut microbiome revealed by metagenomics and culture.</title>
        <authorList>
            <person name="Gilroy R."/>
            <person name="Ravi A."/>
            <person name="Getino M."/>
            <person name="Pursley I."/>
            <person name="Horton D.L."/>
            <person name="Alikhan N.F."/>
            <person name="Baker D."/>
            <person name="Gharbi K."/>
            <person name="Hall N."/>
            <person name="Watson M."/>
            <person name="Adriaenssens E.M."/>
            <person name="Foster-Nyarko E."/>
            <person name="Jarju S."/>
            <person name="Secka A."/>
            <person name="Antonio M."/>
            <person name="Oren A."/>
            <person name="Chaudhuri R.R."/>
            <person name="La Ragione R."/>
            <person name="Hildebrand F."/>
            <person name="Pallen M.J."/>
        </authorList>
    </citation>
    <scope>NUCLEOTIDE SEQUENCE</scope>
    <source>
        <strain evidence="1">B1-20833</strain>
    </source>
</reference>
<evidence type="ECO:0000313" key="2">
    <source>
        <dbReference type="Proteomes" id="UP000823661"/>
    </source>
</evidence>
<gene>
    <name evidence="1" type="ORF">IAC06_01110</name>
</gene>
<evidence type="ECO:0000313" key="1">
    <source>
        <dbReference type="EMBL" id="MBO8451470.1"/>
    </source>
</evidence>